<evidence type="ECO:0000313" key="2">
    <source>
        <dbReference type="EMBL" id="GHD06266.1"/>
    </source>
</evidence>
<comment type="caution">
    <text evidence="2">The sequence shown here is derived from an EMBL/GenBank/DDBJ whole genome shotgun (WGS) entry which is preliminary data.</text>
</comment>
<dbReference type="Proteomes" id="UP000642819">
    <property type="component" value="Unassembled WGS sequence"/>
</dbReference>
<dbReference type="EMBL" id="BMXK01000006">
    <property type="protein sequence ID" value="GHD06266.1"/>
    <property type="molecule type" value="Genomic_DNA"/>
</dbReference>
<accession>A0ABQ3GJG8</accession>
<gene>
    <name evidence="2" type="ORF">GCM10008096_16060</name>
</gene>
<organism evidence="2 3">
    <name type="scientific">Zhihengliuella salsuginis</name>
    <dbReference type="NCBI Taxonomy" id="578222"/>
    <lineage>
        <taxon>Bacteria</taxon>
        <taxon>Bacillati</taxon>
        <taxon>Actinomycetota</taxon>
        <taxon>Actinomycetes</taxon>
        <taxon>Micrococcales</taxon>
        <taxon>Micrococcaceae</taxon>
        <taxon>Zhihengliuella</taxon>
    </lineage>
</organism>
<reference evidence="3" key="1">
    <citation type="journal article" date="2019" name="Int. J. Syst. Evol. Microbiol.">
        <title>The Global Catalogue of Microorganisms (GCM) 10K type strain sequencing project: providing services to taxonomists for standard genome sequencing and annotation.</title>
        <authorList>
            <consortium name="The Broad Institute Genomics Platform"/>
            <consortium name="The Broad Institute Genome Sequencing Center for Infectious Disease"/>
            <person name="Wu L."/>
            <person name="Ma J."/>
        </authorList>
    </citation>
    <scope>NUCLEOTIDE SEQUENCE [LARGE SCALE GENOMIC DNA]</scope>
    <source>
        <strain evidence="3">KCTC 19466</strain>
    </source>
</reference>
<keyword evidence="3" id="KW-1185">Reference proteome</keyword>
<protein>
    <recommendedName>
        <fullName evidence="4">DUF2188 domain-containing protein</fullName>
    </recommendedName>
</protein>
<evidence type="ECO:0008006" key="4">
    <source>
        <dbReference type="Google" id="ProtNLM"/>
    </source>
</evidence>
<evidence type="ECO:0000256" key="1">
    <source>
        <dbReference type="SAM" id="MobiDB-lite"/>
    </source>
</evidence>
<feature type="region of interest" description="Disordered" evidence="1">
    <location>
        <begin position="39"/>
        <end position="76"/>
    </location>
</feature>
<dbReference type="Pfam" id="PF09954">
    <property type="entry name" value="DUF2188"/>
    <property type="match status" value="1"/>
</dbReference>
<proteinExistence type="predicted"/>
<sequence>MAQNADVYRDGDQWVGKIQGNSRASFRADTQAQAYNDMRDSLQRRQGGEISIHDRKGEIRDKHTVSPANDPRKTKG</sequence>
<name>A0ABQ3GJG8_9MICC</name>
<evidence type="ECO:0000313" key="3">
    <source>
        <dbReference type="Proteomes" id="UP000642819"/>
    </source>
</evidence>
<dbReference type="RefSeq" id="WP_189349633.1">
    <property type="nucleotide sequence ID" value="NZ_BMXK01000006.1"/>
</dbReference>
<dbReference type="InterPro" id="IPR018691">
    <property type="entry name" value="DUF2188"/>
</dbReference>